<accession>A0A554XHD0</accession>
<evidence type="ECO:0000256" key="2">
    <source>
        <dbReference type="ARBA" id="ARBA00022722"/>
    </source>
</evidence>
<comment type="caution">
    <text evidence="6">The sequence shown here is derived from an EMBL/GenBank/DDBJ whole genome shotgun (WGS) entry which is preliminary data.</text>
</comment>
<dbReference type="GO" id="GO:0000049">
    <property type="term" value="F:tRNA binding"/>
    <property type="evidence" value="ECO:0007669"/>
    <property type="project" value="InterPro"/>
</dbReference>
<keyword evidence="1" id="KW-0819">tRNA processing</keyword>
<dbReference type="InterPro" id="IPR014721">
    <property type="entry name" value="Ribsml_uS5_D2-typ_fold_subgr"/>
</dbReference>
<keyword evidence="2" id="KW-0540">Nuclease</keyword>
<dbReference type="Gene3D" id="3.30.230.10">
    <property type="match status" value="1"/>
</dbReference>
<evidence type="ECO:0000313" key="6">
    <source>
        <dbReference type="EMBL" id="TSE35189.1"/>
    </source>
</evidence>
<dbReference type="Proteomes" id="UP000316388">
    <property type="component" value="Unassembled WGS sequence"/>
</dbReference>
<dbReference type="GO" id="GO:0008033">
    <property type="term" value="P:tRNA processing"/>
    <property type="evidence" value="ECO:0007669"/>
    <property type="project" value="UniProtKB-KW"/>
</dbReference>
<evidence type="ECO:0000256" key="4">
    <source>
        <dbReference type="ARBA" id="ARBA00022801"/>
    </source>
</evidence>
<keyword evidence="3" id="KW-0255">Endonuclease</keyword>
<dbReference type="InterPro" id="IPR020568">
    <property type="entry name" value="Ribosomal_Su5_D2-typ_SF"/>
</dbReference>
<proteinExistence type="predicted"/>
<protein>
    <submittedName>
        <fullName evidence="6">Ribonuclease P protein component</fullName>
        <ecNumber evidence="6">3.1.26.5</ecNumber>
    </submittedName>
</protein>
<evidence type="ECO:0000256" key="5">
    <source>
        <dbReference type="ARBA" id="ARBA00022884"/>
    </source>
</evidence>
<evidence type="ECO:0000313" key="7">
    <source>
        <dbReference type="Proteomes" id="UP000316388"/>
    </source>
</evidence>
<dbReference type="RefSeq" id="WP_231960190.1">
    <property type="nucleotide sequence ID" value="NZ_LZDH01000023.1"/>
</dbReference>
<dbReference type="AlphaFoldDB" id="A0A554XHD0"/>
<reference evidence="6 7" key="1">
    <citation type="submission" date="2019-07" db="EMBL/GenBank/DDBJ databases">
        <title>Tepidimonas fonticaldi AT-A2 draft genome.</title>
        <authorList>
            <person name="Da Costa M.S."/>
            <person name="Froufe H.J.C."/>
            <person name="Egas C."/>
            <person name="Albuquerque L."/>
        </authorList>
    </citation>
    <scope>NUCLEOTIDE SEQUENCE [LARGE SCALE GENOMIC DNA]</scope>
    <source>
        <strain evidence="6 7">AT-A2</strain>
    </source>
</reference>
<evidence type="ECO:0000256" key="3">
    <source>
        <dbReference type="ARBA" id="ARBA00022759"/>
    </source>
</evidence>
<name>A0A554XHD0_9BURK</name>
<dbReference type="SUPFAM" id="SSF54211">
    <property type="entry name" value="Ribosomal protein S5 domain 2-like"/>
    <property type="match status" value="1"/>
</dbReference>
<dbReference type="GO" id="GO:0004526">
    <property type="term" value="F:ribonuclease P activity"/>
    <property type="evidence" value="ECO:0007669"/>
    <property type="project" value="UniProtKB-EC"/>
</dbReference>
<dbReference type="Pfam" id="PF00825">
    <property type="entry name" value="Ribonuclease_P"/>
    <property type="match status" value="1"/>
</dbReference>
<keyword evidence="5" id="KW-0694">RNA-binding</keyword>
<dbReference type="EC" id="3.1.26.5" evidence="6"/>
<keyword evidence="4 6" id="KW-0378">Hydrolase</keyword>
<dbReference type="InterPro" id="IPR000100">
    <property type="entry name" value="RNase_P"/>
</dbReference>
<gene>
    <name evidence="6" type="primary">rnpA</name>
    <name evidence="6" type="ORF">Tfont_02389</name>
</gene>
<evidence type="ECO:0000256" key="1">
    <source>
        <dbReference type="ARBA" id="ARBA00022694"/>
    </source>
</evidence>
<organism evidence="6 7">
    <name type="scientific">Tepidimonas fonticaldi</name>
    <dbReference type="NCBI Taxonomy" id="1101373"/>
    <lineage>
        <taxon>Bacteria</taxon>
        <taxon>Pseudomonadati</taxon>
        <taxon>Pseudomonadota</taxon>
        <taxon>Betaproteobacteria</taxon>
        <taxon>Burkholderiales</taxon>
        <taxon>Tepidimonas</taxon>
    </lineage>
</organism>
<dbReference type="EMBL" id="VJOO01000030">
    <property type="protein sequence ID" value="TSE35189.1"/>
    <property type="molecule type" value="Genomic_DNA"/>
</dbReference>
<sequence length="154" mass="16786">MPESSLPAPPRGAAARHFRQRAQFQAVLSSPALVHTAHFALHGIPAASLVGPRGAPLFPGDGAWLGVVVPKRWARRAVTRNTLKRQIYAVEREHPLPTGAWVVRLKRAFPTTEFPSATSAALRRAARLELLQLLGPRLRQRLAAGVDGHRPDTP</sequence>